<dbReference type="Proteomes" id="UP001501710">
    <property type="component" value="Unassembled WGS sequence"/>
</dbReference>
<name>A0ABP8CLF5_9ACTN</name>
<reference evidence="2" key="1">
    <citation type="journal article" date="2019" name="Int. J. Syst. Evol. Microbiol.">
        <title>The Global Catalogue of Microorganisms (GCM) 10K type strain sequencing project: providing services to taxonomists for standard genome sequencing and annotation.</title>
        <authorList>
            <consortium name="The Broad Institute Genomics Platform"/>
            <consortium name="The Broad Institute Genome Sequencing Center for Infectious Disease"/>
            <person name="Wu L."/>
            <person name="Ma J."/>
        </authorList>
    </citation>
    <scope>NUCLEOTIDE SEQUENCE [LARGE SCALE GENOMIC DNA]</scope>
    <source>
        <strain evidence="2">JCM 17440</strain>
    </source>
</reference>
<dbReference type="EMBL" id="BAABAS010000026">
    <property type="protein sequence ID" value="GAA4240760.1"/>
    <property type="molecule type" value="Genomic_DNA"/>
</dbReference>
<protein>
    <submittedName>
        <fullName evidence="1">Uncharacterized protein</fullName>
    </submittedName>
</protein>
<sequence>MVDEDLFERVVYGSGDDALLTDLFGVDSPYSGQAEEMRRRLTSLERAVLHGRASEAETQEYEQLRDRLTSSLTARVDEVAARIA</sequence>
<keyword evidence="2" id="KW-1185">Reference proteome</keyword>
<gene>
    <name evidence="1" type="ORF">GCM10022254_66740</name>
</gene>
<accession>A0ABP8CLF5</accession>
<comment type="caution">
    <text evidence="1">The sequence shown here is derived from an EMBL/GenBank/DDBJ whole genome shotgun (WGS) entry which is preliminary data.</text>
</comment>
<evidence type="ECO:0000313" key="1">
    <source>
        <dbReference type="EMBL" id="GAA4240760.1"/>
    </source>
</evidence>
<evidence type="ECO:0000313" key="2">
    <source>
        <dbReference type="Proteomes" id="UP001501710"/>
    </source>
</evidence>
<proteinExistence type="predicted"/>
<organism evidence="1 2">
    <name type="scientific">Actinomadura meridiana</name>
    <dbReference type="NCBI Taxonomy" id="559626"/>
    <lineage>
        <taxon>Bacteria</taxon>
        <taxon>Bacillati</taxon>
        <taxon>Actinomycetota</taxon>
        <taxon>Actinomycetes</taxon>
        <taxon>Streptosporangiales</taxon>
        <taxon>Thermomonosporaceae</taxon>
        <taxon>Actinomadura</taxon>
    </lineage>
</organism>